<name>A0A161LVW2_9BACT</name>
<dbReference type="RefSeq" id="WP_068704750.1">
    <property type="nucleotide sequence ID" value="NZ_BDCR01000004.1"/>
</dbReference>
<sequence length="358" mass="41202">MFWLRLVVFSVGVSLLASCGTDAGRHSFCYWQRTFNITKEEKTTLQQTGANHLYIRYFDVDWDEAGQEPKPVGTLIVASVPPCNFTPSVFITNKVFDHATHAAIDSLAARVSRRIAMVNSRFLAVAIKDSLSGNKTAPAVVRGWTEVLFDCDWTVSTRDRYFYFLRKMEEFFPEKERSATLRLWQFKHRDVSGIPPVNRCLLMCYNLSDPQKQTTSNSIGSAKELESYLTQSNYAHHLDIALPIFGWGVVFPRGKWLGLMKDADAAGFRHDKLHYKEITANRFMLMKDTVVGKHYLRYGDEIRIEQISAAEIEKMIEVVKKQVSLRSSSRLTLFSLDRQNVNRYGMEEIGRFYTLFDR</sequence>
<evidence type="ECO:0000256" key="1">
    <source>
        <dbReference type="SAM" id="SignalP"/>
    </source>
</evidence>
<dbReference type="Proteomes" id="UP000076586">
    <property type="component" value="Unassembled WGS sequence"/>
</dbReference>
<dbReference type="OrthoDB" id="634553at2"/>
<dbReference type="AlphaFoldDB" id="A0A161LVW2"/>
<keyword evidence="1" id="KW-0732">Signal</keyword>
<feature type="signal peptide" evidence="1">
    <location>
        <begin position="1"/>
        <end position="19"/>
    </location>
</feature>
<dbReference type="EMBL" id="BDCR01000004">
    <property type="protein sequence ID" value="GAT63479.1"/>
    <property type="molecule type" value="Genomic_DNA"/>
</dbReference>
<gene>
    <name evidence="2" type="ORF">PJIAN_416</name>
</gene>
<accession>A0A161LVW2</accession>
<evidence type="ECO:0000313" key="2">
    <source>
        <dbReference type="EMBL" id="GAT63479.1"/>
    </source>
</evidence>
<protein>
    <recommendedName>
        <fullName evidence="4">Lipoprotein</fullName>
    </recommendedName>
</protein>
<organism evidence="2 3">
    <name type="scientific">Paludibacter jiangxiensis</name>
    <dbReference type="NCBI Taxonomy" id="681398"/>
    <lineage>
        <taxon>Bacteria</taxon>
        <taxon>Pseudomonadati</taxon>
        <taxon>Bacteroidota</taxon>
        <taxon>Bacteroidia</taxon>
        <taxon>Bacteroidales</taxon>
        <taxon>Paludibacteraceae</taxon>
        <taxon>Paludibacter</taxon>
    </lineage>
</organism>
<reference evidence="3" key="1">
    <citation type="submission" date="2016-04" db="EMBL/GenBank/DDBJ databases">
        <title>Draft genome sequence of Paludibacter jiangxiensis strain NM7.</title>
        <authorList>
            <person name="Qiu Y."/>
            <person name="Matsuura N."/>
            <person name="Ohashi A."/>
            <person name="Tourlousse M.D."/>
            <person name="Sekiguchi Y."/>
        </authorList>
    </citation>
    <scope>NUCLEOTIDE SEQUENCE [LARGE SCALE GENOMIC DNA]</scope>
    <source>
        <strain evidence="3">NM7</strain>
    </source>
</reference>
<feature type="chain" id="PRO_5007824871" description="Lipoprotein" evidence="1">
    <location>
        <begin position="20"/>
        <end position="358"/>
    </location>
</feature>
<evidence type="ECO:0000313" key="3">
    <source>
        <dbReference type="Proteomes" id="UP000076586"/>
    </source>
</evidence>
<evidence type="ECO:0008006" key="4">
    <source>
        <dbReference type="Google" id="ProtNLM"/>
    </source>
</evidence>
<keyword evidence="3" id="KW-1185">Reference proteome</keyword>
<comment type="caution">
    <text evidence="2">The sequence shown here is derived from an EMBL/GenBank/DDBJ whole genome shotgun (WGS) entry which is preliminary data.</text>
</comment>
<proteinExistence type="predicted"/>
<reference evidence="3" key="2">
    <citation type="journal article" date="2017" name="Genome Announc.">
        <title>Draft genome sequence of Paludibacter jiangxiensis NM7(T), a propionate-producing fermentative bacterium.</title>
        <authorList>
            <person name="Qiu Y.-L."/>
            <person name="Tourlousse D.M."/>
            <person name="Matsuura N."/>
            <person name="Ohashi A."/>
            <person name="Sekiguchi Y."/>
        </authorList>
    </citation>
    <scope>NUCLEOTIDE SEQUENCE [LARGE SCALE GENOMIC DNA]</scope>
    <source>
        <strain evidence="3">NM7</strain>
    </source>
</reference>
<dbReference type="PROSITE" id="PS51257">
    <property type="entry name" value="PROKAR_LIPOPROTEIN"/>
    <property type="match status" value="1"/>
</dbReference>
<dbReference type="STRING" id="681398.PJIAN_416"/>